<dbReference type="EMBL" id="JRMB01000001">
    <property type="protein sequence ID" value="KGF65734.1"/>
    <property type="molecule type" value="Genomic_DNA"/>
</dbReference>
<evidence type="ECO:0000313" key="2">
    <source>
        <dbReference type="EMBL" id="KGF65734.1"/>
    </source>
</evidence>
<dbReference type="Pfam" id="PF13302">
    <property type="entry name" value="Acetyltransf_3"/>
    <property type="match status" value="1"/>
</dbReference>
<dbReference type="InterPro" id="IPR016181">
    <property type="entry name" value="Acyl_CoA_acyltransferase"/>
</dbReference>
<protein>
    <submittedName>
        <fullName evidence="2">GNAT family acetyltraansferase</fullName>
    </submittedName>
</protein>
<comment type="caution">
    <text evidence="2">The sequence shown here is derived from an EMBL/GenBank/DDBJ whole genome shotgun (WGS) entry which is preliminary data.</text>
</comment>
<dbReference type="OrthoDB" id="9801656at2"/>
<dbReference type="PROSITE" id="PS51186">
    <property type="entry name" value="GNAT"/>
    <property type="match status" value="1"/>
</dbReference>
<dbReference type="InterPro" id="IPR051531">
    <property type="entry name" value="N-acetyltransferase"/>
</dbReference>
<name>A0A9X0EH83_9PSED</name>
<sequence length="176" mass="19483">MPLTSARLIYRAPTPADLARLYAIYSDPQTQQFNPSGPMTEEAQAQALLARWTDHWNIHGYGWWAIARKDAPHHIIGFGGIAFHDYLGEQRMNLGYRFAVEAWGKGFATETGETALRHAFVTLGLDEVFGFVRPANLASARVLEKIGMRRCGELDDVPGQPPSLLFKATAASLKAL</sequence>
<dbReference type="PANTHER" id="PTHR43792:SF1">
    <property type="entry name" value="N-ACETYLTRANSFERASE DOMAIN-CONTAINING PROTEIN"/>
    <property type="match status" value="1"/>
</dbReference>
<evidence type="ECO:0000259" key="1">
    <source>
        <dbReference type="PROSITE" id="PS51186"/>
    </source>
</evidence>
<accession>A0A9X0EH83</accession>
<dbReference type="Proteomes" id="UP000029719">
    <property type="component" value="Unassembled WGS sequence"/>
</dbReference>
<dbReference type="InterPro" id="IPR000182">
    <property type="entry name" value="GNAT_dom"/>
</dbReference>
<reference evidence="2 3" key="1">
    <citation type="submission" date="2014-09" db="EMBL/GenBank/DDBJ databases">
        <title>Genome sequence of Pseudomonas lutea strain DSM 17257T.</title>
        <authorList>
            <person name="Kwak Y."/>
            <person name="Shin J.-H."/>
        </authorList>
    </citation>
    <scope>NUCLEOTIDE SEQUENCE [LARGE SCALE GENOMIC DNA]</scope>
    <source>
        <strain evidence="2 3">DSM 17257</strain>
    </source>
</reference>
<gene>
    <name evidence="2" type="ORF">LT42_07400</name>
</gene>
<dbReference type="PANTHER" id="PTHR43792">
    <property type="entry name" value="GNAT FAMILY, PUTATIVE (AFU_ORTHOLOGUE AFUA_3G00765)-RELATED-RELATED"/>
    <property type="match status" value="1"/>
</dbReference>
<dbReference type="GO" id="GO:0016747">
    <property type="term" value="F:acyltransferase activity, transferring groups other than amino-acyl groups"/>
    <property type="evidence" value="ECO:0007669"/>
    <property type="project" value="InterPro"/>
</dbReference>
<dbReference type="RefSeq" id="WP_037011096.1">
    <property type="nucleotide sequence ID" value="NZ_JRMB01000001.1"/>
</dbReference>
<evidence type="ECO:0000313" key="3">
    <source>
        <dbReference type="Proteomes" id="UP000029719"/>
    </source>
</evidence>
<proteinExistence type="predicted"/>
<organism evidence="2 3">
    <name type="scientific">Pseudomonas lutea</name>
    <dbReference type="NCBI Taxonomy" id="243924"/>
    <lineage>
        <taxon>Bacteria</taxon>
        <taxon>Pseudomonadati</taxon>
        <taxon>Pseudomonadota</taxon>
        <taxon>Gammaproteobacteria</taxon>
        <taxon>Pseudomonadales</taxon>
        <taxon>Pseudomonadaceae</taxon>
        <taxon>Pseudomonas</taxon>
    </lineage>
</organism>
<dbReference type="Gene3D" id="3.40.630.30">
    <property type="match status" value="1"/>
</dbReference>
<dbReference type="SUPFAM" id="SSF55729">
    <property type="entry name" value="Acyl-CoA N-acyltransferases (Nat)"/>
    <property type="match status" value="1"/>
</dbReference>
<dbReference type="AlphaFoldDB" id="A0A9X0EH83"/>
<feature type="domain" description="N-acetyltransferase" evidence="1">
    <location>
        <begin position="8"/>
        <end position="171"/>
    </location>
</feature>